<dbReference type="InterPro" id="IPR051276">
    <property type="entry name" value="Saccharopine_DH-like_oxidrdct"/>
</dbReference>
<dbReference type="RefSeq" id="WP_077409995.1">
    <property type="nucleotide sequence ID" value="NZ_JBHRTS010000002.1"/>
</dbReference>
<dbReference type="SUPFAM" id="SSF51735">
    <property type="entry name" value="NAD(P)-binding Rossmann-fold domains"/>
    <property type="match status" value="1"/>
</dbReference>
<dbReference type="Gene3D" id="3.40.50.720">
    <property type="entry name" value="NAD(P)-binding Rossmann-like Domain"/>
    <property type="match status" value="1"/>
</dbReference>
<evidence type="ECO:0000259" key="1">
    <source>
        <dbReference type="Pfam" id="PF03435"/>
    </source>
</evidence>
<evidence type="ECO:0000313" key="3">
    <source>
        <dbReference type="Proteomes" id="UP001595533"/>
    </source>
</evidence>
<dbReference type="PANTHER" id="PTHR12286">
    <property type="entry name" value="SACCHAROPINE DEHYDROGENASE-LIKE OXIDOREDUCTASE"/>
    <property type="match status" value="1"/>
</dbReference>
<keyword evidence="3" id="KW-1185">Reference proteome</keyword>
<reference evidence="3" key="1">
    <citation type="journal article" date="2019" name="Int. J. Syst. Evol. Microbiol.">
        <title>The Global Catalogue of Microorganisms (GCM) 10K type strain sequencing project: providing services to taxonomists for standard genome sequencing and annotation.</title>
        <authorList>
            <consortium name="The Broad Institute Genomics Platform"/>
            <consortium name="The Broad Institute Genome Sequencing Center for Infectious Disease"/>
            <person name="Wu L."/>
            <person name="Ma J."/>
        </authorList>
    </citation>
    <scope>NUCLEOTIDE SEQUENCE [LARGE SCALE GENOMIC DNA]</scope>
    <source>
        <strain evidence="3">KCTC 42953</strain>
    </source>
</reference>
<organism evidence="2 3">
    <name type="scientific">Marinicella sediminis</name>
    <dbReference type="NCBI Taxonomy" id="1792834"/>
    <lineage>
        <taxon>Bacteria</taxon>
        <taxon>Pseudomonadati</taxon>
        <taxon>Pseudomonadota</taxon>
        <taxon>Gammaproteobacteria</taxon>
        <taxon>Lysobacterales</taxon>
        <taxon>Marinicellaceae</taxon>
        <taxon>Marinicella</taxon>
    </lineage>
</organism>
<dbReference type="Proteomes" id="UP001595533">
    <property type="component" value="Unassembled WGS sequence"/>
</dbReference>
<dbReference type="InterPro" id="IPR005097">
    <property type="entry name" value="Sacchrp_dh_NADP-bd"/>
</dbReference>
<feature type="domain" description="Saccharopine dehydrogenase NADP binding" evidence="1">
    <location>
        <begin position="8"/>
        <end position="137"/>
    </location>
</feature>
<dbReference type="PANTHER" id="PTHR12286:SF5">
    <property type="entry name" value="SACCHAROPINE DEHYDROGENASE-LIKE OXIDOREDUCTASE"/>
    <property type="match status" value="1"/>
</dbReference>
<protein>
    <submittedName>
        <fullName evidence="2">Saccharopine dehydrogenase family protein</fullName>
    </submittedName>
</protein>
<name>A0ABV7J8T0_9GAMM</name>
<proteinExistence type="predicted"/>
<accession>A0ABV7J8T0</accession>
<evidence type="ECO:0000313" key="2">
    <source>
        <dbReference type="EMBL" id="MFC3193319.1"/>
    </source>
</evidence>
<dbReference type="Pfam" id="PF03435">
    <property type="entry name" value="Sacchrp_dh_NADP"/>
    <property type="match status" value="1"/>
</dbReference>
<gene>
    <name evidence="2" type="ORF">ACFODZ_03580</name>
</gene>
<sequence>MTQQRYDVIVFGATSFVGKIICQYLVSHFKSGDISWAMAARSADKLDQLKTQLGPAAQDLAVLVVDATDEQALGAMCRRTRVLMTTVGPYDLYGEPVLRACVETGTDYCDLTGEAHWIRKMLDRYEEQAKQTGARIVHCTGFDSIPSDLGVHHLQREARRIFGTHCCDVKLRIRRMKGSASGGTVATALNMAKQIKADPSVKKIMANPYALCPEDHGFSVRQQRDKIQYDASCDSWVGPFFMASINTRIVHRSNALSKQSYGSDFTYHEGVMTGKGWSGKNKARGIYWSLAAFFTGASLSPIRSFMAKFLLPKPGEGPTPEAQEAGFYDFRFIGTTAAGQQITTKVYGDKDPGYGSTAQIMSQAAVCLANDVPAHTAGGFWTPATLMGDVLIDRLHQHAGLTFEVLSTQQEE</sequence>
<comment type="caution">
    <text evidence="2">The sequence shown here is derived from an EMBL/GenBank/DDBJ whole genome shotgun (WGS) entry which is preliminary data.</text>
</comment>
<dbReference type="EMBL" id="JBHRTS010000002">
    <property type="protein sequence ID" value="MFC3193319.1"/>
    <property type="molecule type" value="Genomic_DNA"/>
</dbReference>
<dbReference type="InterPro" id="IPR036291">
    <property type="entry name" value="NAD(P)-bd_dom_sf"/>
</dbReference>